<organism evidence="1 2">
    <name type="scientific">Tuber magnatum</name>
    <name type="common">white Piedmont truffle</name>
    <dbReference type="NCBI Taxonomy" id="42249"/>
    <lineage>
        <taxon>Eukaryota</taxon>
        <taxon>Fungi</taxon>
        <taxon>Dikarya</taxon>
        <taxon>Ascomycota</taxon>
        <taxon>Pezizomycotina</taxon>
        <taxon>Pezizomycetes</taxon>
        <taxon>Pezizales</taxon>
        <taxon>Tuberaceae</taxon>
        <taxon>Tuber</taxon>
    </lineage>
</organism>
<feature type="non-terminal residue" evidence="1">
    <location>
        <position position="64"/>
    </location>
</feature>
<evidence type="ECO:0000313" key="2">
    <source>
        <dbReference type="Proteomes" id="UP000246991"/>
    </source>
</evidence>
<protein>
    <submittedName>
        <fullName evidence="1">Uncharacterized protein</fullName>
    </submittedName>
</protein>
<accession>A0A317SSZ9</accession>
<feature type="non-terminal residue" evidence="1">
    <location>
        <position position="1"/>
    </location>
</feature>
<dbReference type="AlphaFoldDB" id="A0A317SSZ9"/>
<dbReference type="Proteomes" id="UP000246991">
    <property type="component" value="Unassembled WGS sequence"/>
</dbReference>
<sequence>HLNFCARRFDHVWYIIPLPAPFYHDATFPNDWPLNIECKFVSDPGGAGCLGYPRVGVRAPTTAT</sequence>
<name>A0A317SSZ9_9PEZI</name>
<evidence type="ECO:0000313" key="1">
    <source>
        <dbReference type="EMBL" id="PWW76747.1"/>
    </source>
</evidence>
<gene>
    <name evidence="1" type="ORF">C7212DRAFT_27668</name>
</gene>
<reference evidence="1 2" key="1">
    <citation type="submission" date="2018-03" db="EMBL/GenBank/DDBJ databases">
        <title>Genomes of Pezizomycetes fungi and the evolution of truffles.</title>
        <authorList>
            <person name="Murat C."/>
            <person name="Payen T."/>
            <person name="Noel B."/>
            <person name="Kuo A."/>
            <person name="Martin F.M."/>
        </authorList>
    </citation>
    <scope>NUCLEOTIDE SEQUENCE [LARGE SCALE GENOMIC DNA]</scope>
    <source>
        <strain evidence="1">091103-1</strain>
    </source>
</reference>
<dbReference type="EMBL" id="PYWC01000030">
    <property type="protein sequence ID" value="PWW76747.1"/>
    <property type="molecule type" value="Genomic_DNA"/>
</dbReference>
<keyword evidence="2" id="KW-1185">Reference proteome</keyword>
<dbReference type="OrthoDB" id="10491358at2759"/>
<comment type="caution">
    <text evidence="1">The sequence shown here is derived from an EMBL/GenBank/DDBJ whole genome shotgun (WGS) entry which is preliminary data.</text>
</comment>
<proteinExistence type="predicted"/>